<evidence type="ECO:0000313" key="9">
    <source>
        <dbReference type="EMBL" id="MDC7226076.1"/>
    </source>
</evidence>
<keyword evidence="3 9" id="KW-0548">Nucleotidyltransferase</keyword>
<keyword evidence="4" id="KW-0235">DNA replication</keyword>
<evidence type="ECO:0000256" key="3">
    <source>
        <dbReference type="ARBA" id="ARBA00022695"/>
    </source>
</evidence>
<protein>
    <recommendedName>
        <fullName evidence="1">DNA-directed DNA polymerase</fullName>
        <ecNumber evidence="1">2.7.7.7</ecNumber>
    </recommendedName>
</protein>
<feature type="domain" description="DNA polymerase III delta subunit-like C-terminal" evidence="8">
    <location>
        <begin position="193"/>
        <end position="313"/>
    </location>
</feature>
<dbReference type="SUPFAM" id="SSF52540">
    <property type="entry name" value="P-loop containing nucleoside triphosphate hydrolases"/>
    <property type="match status" value="1"/>
</dbReference>
<evidence type="ECO:0000256" key="2">
    <source>
        <dbReference type="ARBA" id="ARBA00022679"/>
    </source>
</evidence>
<accession>A0AAJ1IEU8</accession>
<gene>
    <name evidence="9" type="primary">holA</name>
    <name evidence="9" type="ORF">PQJ61_04855</name>
</gene>
<dbReference type="GO" id="GO:0003887">
    <property type="term" value="F:DNA-directed DNA polymerase activity"/>
    <property type="evidence" value="ECO:0007669"/>
    <property type="project" value="UniProtKB-KW"/>
</dbReference>
<dbReference type="PANTHER" id="PTHR34388:SF1">
    <property type="entry name" value="DNA POLYMERASE III SUBUNIT DELTA"/>
    <property type="match status" value="1"/>
</dbReference>
<keyword evidence="2 9" id="KW-0808">Transferase</keyword>
<proteinExistence type="inferred from homology"/>
<evidence type="ECO:0000256" key="4">
    <source>
        <dbReference type="ARBA" id="ARBA00022705"/>
    </source>
</evidence>
<dbReference type="Gene3D" id="1.20.272.10">
    <property type="match status" value="1"/>
</dbReference>
<dbReference type="EC" id="2.7.7.7" evidence="1"/>
<dbReference type="InterPro" id="IPR008921">
    <property type="entry name" value="DNA_pol3_clamp-load_cplx_C"/>
</dbReference>
<evidence type="ECO:0000256" key="7">
    <source>
        <dbReference type="ARBA" id="ARBA00049244"/>
    </source>
</evidence>
<organism evidence="9 10">
    <name type="scientific">Candidatus Thalassospirochaeta sargassi</name>
    <dbReference type="NCBI Taxonomy" id="3119039"/>
    <lineage>
        <taxon>Bacteria</taxon>
        <taxon>Pseudomonadati</taxon>
        <taxon>Spirochaetota</taxon>
        <taxon>Spirochaetia</taxon>
        <taxon>Spirochaetales</taxon>
        <taxon>Spirochaetaceae</taxon>
        <taxon>Candidatus Thalassospirochaeta</taxon>
    </lineage>
</organism>
<sequence length="326" mass="37155">MTDTAWLLSGPEAGERTNFLKQLRNRLTDSFGEEPEQHRFYPFESTVSEIISLIKNGSLFSAWKLIIIGQADLLKKAEIEEIKAYLSNPSEDAVLIFLSDETSLKNGLGKIVPKQNQKIFWEMFENQKKGWLSGFFRNRRIEIEPDAIELLLTLVENNTADMKKECEKLAIFFGEGASISKGEIENFFYHGKEENVFSLFNRIAAADFGGSVEILQKIMLGNETNTVQLLGGLMWQLRNLQGIAVELNKGESFQSACYKNNIRGKKAQAVYSEALKHYSEKNLRDIIALTAEYDIKLRTARQEQREMTAQLYLYSLIIQKGSARIL</sequence>
<evidence type="ECO:0000313" key="10">
    <source>
        <dbReference type="Proteomes" id="UP001221217"/>
    </source>
</evidence>
<dbReference type="Pfam" id="PF21694">
    <property type="entry name" value="DNA_pol3_delta_C"/>
    <property type="match status" value="1"/>
</dbReference>
<dbReference type="AlphaFoldDB" id="A0AAJ1IEU8"/>
<evidence type="ECO:0000256" key="5">
    <source>
        <dbReference type="ARBA" id="ARBA00022932"/>
    </source>
</evidence>
<comment type="catalytic activity">
    <reaction evidence="7">
        <text>DNA(n) + a 2'-deoxyribonucleoside 5'-triphosphate = DNA(n+1) + diphosphate</text>
        <dbReference type="Rhea" id="RHEA:22508"/>
        <dbReference type="Rhea" id="RHEA-COMP:17339"/>
        <dbReference type="Rhea" id="RHEA-COMP:17340"/>
        <dbReference type="ChEBI" id="CHEBI:33019"/>
        <dbReference type="ChEBI" id="CHEBI:61560"/>
        <dbReference type="ChEBI" id="CHEBI:173112"/>
        <dbReference type="EC" id="2.7.7.7"/>
    </reaction>
</comment>
<reference evidence="9 10" key="1">
    <citation type="submission" date="2022-12" db="EMBL/GenBank/DDBJ databases">
        <title>Metagenome assembled genome from gulf of manar.</title>
        <authorList>
            <person name="Kohli P."/>
            <person name="Pk S."/>
            <person name="Venkata Ramana C."/>
            <person name="Sasikala C."/>
        </authorList>
    </citation>
    <scope>NUCLEOTIDE SEQUENCE [LARGE SCALE GENOMIC DNA]</scope>
    <source>
        <strain evidence="9">JB008</strain>
    </source>
</reference>
<dbReference type="GO" id="GO:0009360">
    <property type="term" value="C:DNA polymerase III complex"/>
    <property type="evidence" value="ECO:0007669"/>
    <property type="project" value="TreeGrafter"/>
</dbReference>
<dbReference type="NCBIfam" id="TIGR01128">
    <property type="entry name" value="holA"/>
    <property type="match status" value="1"/>
</dbReference>
<dbReference type="Gene3D" id="1.10.8.60">
    <property type="match status" value="1"/>
</dbReference>
<dbReference type="Proteomes" id="UP001221217">
    <property type="component" value="Unassembled WGS sequence"/>
</dbReference>
<dbReference type="SUPFAM" id="SSF48019">
    <property type="entry name" value="post-AAA+ oligomerization domain-like"/>
    <property type="match status" value="1"/>
</dbReference>
<keyword evidence="5" id="KW-0239">DNA-directed DNA polymerase</keyword>
<name>A0AAJ1IEU8_9SPIO</name>
<dbReference type="EMBL" id="JAQQAL010000011">
    <property type="protein sequence ID" value="MDC7226076.1"/>
    <property type="molecule type" value="Genomic_DNA"/>
</dbReference>
<dbReference type="InterPro" id="IPR048466">
    <property type="entry name" value="DNA_pol3_delta-like_C"/>
</dbReference>
<dbReference type="InterPro" id="IPR027417">
    <property type="entry name" value="P-loop_NTPase"/>
</dbReference>
<dbReference type="InterPro" id="IPR005790">
    <property type="entry name" value="DNA_polIII_delta"/>
</dbReference>
<evidence type="ECO:0000259" key="8">
    <source>
        <dbReference type="Pfam" id="PF21694"/>
    </source>
</evidence>
<dbReference type="GO" id="GO:0006261">
    <property type="term" value="P:DNA-templated DNA replication"/>
    <property type="evidence" value="ECO:0007669"/>
    <property type="project" value="TreeGrafter"/>
</dbReference>
<dbReference type="GO" id="GO:0003677">
    <property type="term" value="F:DNA binding"/>
    <property type="evidence" value="ECO:0007669"/>
    <property type="project" value="InterPro"/>
</dbReference>
<evidence type="ECO:0000256" key="6">
    <source>
        <dbReference type="ARBA" id="ARBA00034754"/>
    </source>
</evidence>
<comment type="caution">
    <text evidence="9">The sequence shown here is derived from an EMBL/GenBank/DDBJ whole genome shotgun (WGS) entry which is preliminary data.</text>
</comment>
<dbReference type="PANTHER" id="PTHR34388">
    <property type="entry name" value="DNA POLYMERASE III SUBUNIT DELTA"/>
    <property type="match status" value="1"/>
</dbReference>
<evidence type="ECO:0000256" key="1">
    <source>
        <dbReference type="ARBA" id="ARBA00012417"/>
    </source>
</evidence>
<comment type="similarity">
    <text evidence="6">Belongs to the DNA polymerase HolA subunit family.</text>
</comment>
<dbReference type="Gene3D" id="3.40.50.300">
    <property type="entry name" value="P-loop containing nucleotide triphosphate hydrolases"/>
    <property type="match status" value="1"/>
</dbReference>